<evidence type="ECO:0008006" key="4">
    <source>
        <dbReference type="Google" id="ProtNLM"/>
    </source>
</evidence>
<dbReference type="Proteomes" id="UP000540919">
    <property type="component" value="Unassembled WGS sequence"/>
</dbReference>
<evidence type="ECO:0000313" key="3">
    <source>
        <dbReference type="Proteomes" id="UP000540919"/>
    </source>
</evidence>
<dbReference type="EMBL" id="JABVBA010000002">
    <property type="protein sequence ID" value="NVF10826.1"/>
    <property type="molecule type" value="Genomic_DNA"/>
</dbReference>
<reference evidence="2 3" key="1">
    <citation type="submission" date="2020-06" db="EMBL/GenBank/DDBJ databases">
        <title>Anaerococcus sp. nov., isolated form swine feces.</title>
        <authorList>
            <person name="Yu S."/>
        </authorList>
    </citation>
    <scope>NUCLEOTIDE SEQUENCE [LARGE SCALE GENOMIC DNA]</scope>
    <source>
        <strain evidence="2 3">AGMB00486</strain>
    </source>
</reference>
<feature type="compositionally biased region" description="Basic and acidic residues" evidence="1">
    <location>
        <begin position="101"/>
        <end position="115"/>
    </location>
</feature>
<protein>
    <recommendedName>
        <fullName evidence="4">Phage portal protein</fullName>
    </recommendedName>
</protein>
<comment type="caution">
    <text evidence="2">The sequence shown here is derived from an EMBL/GenBank/DDBJ whole genome shotgun (WGS) entry which is preliminary data.</text>
</comment>
<evidence type="ECO:0000313" key="2">
    <source>
        <dbReference type="EMBL" id="NVF10826.1"/>
    </source>
</evidence>
<proteinExistence type="predicted"/>
<accession>A0ABX2N802</accession>
<organism evidence="2 3">
    <name type="scientific">Anaerococcus faecalis</name>
    <dbReference type="NCBI Taxonomy" id="2742993"/>
    <lineage>
        <taxon>Bacteria</taxon>
        <taxon>Bacillati</taxon>
        <taxon>Bacillota</taxon>
        <taxon>Tissierellia</taxon>
        <taxon>Tissierellales</taxon>
        <taxon>Peptoniphilaceae</taxon>
        <taxon>Anaerococcus</taxon>
    </lineage>
</organism>
<gene>
    <name evidence="2" type="ORF">HV819_02290</name>
</gene>
<name>A0ABX2N802_9FIRM</name>
<keyword evidence="3" id="KW-1185">Reference proteome</keyword>
<sequence length="140" mass="15993">MFKIEKMYYSGLNETKVRLMQENPYRDFVVSLIGDRTKDNDDILRQEAISILNLELNPTFAIGEIKKELIKQKKMILDLQTTIVGGNLTDSKIDDMLGDISDKLGVEETPKEKETPNPTESKITIEDTKNLDTDKKEGQQ</sequence>
<evidence type="ECO:0000256" key="1">
    <source>
        <dbReference type="SAM" id="MobiDB-lite"/>
    </source>
</evidence>
<feature type="region of interest" description="Disordered" evidence="1">
    <location>
        <begin position="101"/>
        <end position="140"/>
    </location>
</feature>
<dbReference type="RefSeq" id="WP_176269419.1">
    <property type="nucleotide sequence ID" value="NZ_JABVBA010000002.1"/>
</dbReference>
<feature type="compositionally biased region" description="Basic and acidic residues" evidence="1">
    <location>
        <begin position="123"/>
        <end position="140"/>
    </location>
</feature>